<keyword evidence="1" id="KW-0472">Membrane</keyword>
<keyword evidence="1" id="KW-0812">Transmembrane</keyword>
<evidence type="ECO:0000256" key="1">
    <source>
        <dbReference type="SAM" id="Phobius"/>
    </source>
</evidence>
<feature type="transmembrane region" description="Helical" evidence="1">
    <location>
        <begin position="69"/>
        <end position="90"/>
    </location>
</feature>
<keyword evidence="3" id="KW-1185">Reference proteome</keyword>
<gene>
    <name evidence="2" type="ORF">DFJ66_2337</name>
</gene>
<dbReference type="Pfam" id="PF19650">
    <property type="entry name" value="DUF6153"/>
    <property type="match status" value="1"/>
</dbReference>
<evidence type="ECO:0000313" key="2">
    <source>
        <dbReference type="EMBL" id="RKT69142.1"/>
    </source>
</evidence>
<accession>A0A495X5B3</accession>
<feature type="transmembrane region" description="Helical" evidence="1">
    <location>
        <begin position="12"/>
        <end position="31"/>
    </location>
</feature>
<sequence>MYREGVVTRASALRWVLVWAVALALVGMHHLSTHPSGDHTTTSATVMAADECCSHATENAPTQDSGHDMLHLCLAILSAALVLALALLTANRPVNRNRIHALSVARLRAPPPPPRGTPALLANLCVLRL</sequence>
<name>A0A495X5B3_9PSEU</name>
<dbReference type="AlphaFoldDB" id="A0A495X5B3"/>
<dbReference type="InterPro" id="IPR046151">
    <property type="entry name" value="DUF6153"/>
</dbReference>
<dbReference type="Proteomes" id="UP000272729">
    <property type="component" value="Unassembled WGS sequence"/>
</dbReference>
<protein>
    <submittedName>
        <fullName evidence="2">Uncharacterized protein</fullName>
    </submittedName>
</protein>
<keyword evidence="1" id="KW-1133">Transmembrane helix</keyword>
<dbReference type="EMBL" id="RBXR01000001">
    <property type="protein sequence ID" value="RKT69142.1"/>
    <property type="molecule type" value="Genomic_DNA"/>
</dbReference>
<reference evidence="2 3" key="1">
    <citation type="submission" date="2018-10" db="EMBL/GenBank/DDBJ databases">
        <title>Sequencing the genomes of 1000 actinobacteria strains.</title>
        <authorList>
            <person name="Klenk H.-P."/>
        </authorList>
    </citation>
    <scope>NUCLEOTIDE SEQUENCE [LARGE SCALE GENOMIC DNA]</scope>
    <source>
        <strain evidence="2 3">DSM 43911</strain>
    </source>
</reference>
<evidence type="ECO:0000313" key="3">
    <source>
        <dbReference type="Proteomes" id="UP000272729"/>
    </source>
</evidence>
<organism evidence="2 3">
    <name type="scientific">Saccharothrix variisporea</name>
    <dbReference type="NCBI Taxonomy" id="543527"/>
    <lineage>
        <taxon>Bacteria</taxon>
        <taxon>Bacillati</taxon>
        <taxon>Actinomycetota</taxon>
        <taxon>Actinomycetes</taxon>
        <taxon>Pseudonocardiales</taxon>
        <taxon>Pseudonocardiaceae</taxon>
        <taxon>Saccharothrix</taxon>
    </lineage>
</organism>
<comment type="caution">
    <text evidence="2">The sequence shown here is derived from an EMBL/GenBank/DDBJ whole genome shotgun (WGS) entry which is preliminary data.</text>
</comment>
<proteinExistence type="predicted"/>